<name>A0A8H3TQY9_9TREE</name>
<accession>A0A8H3TQY9</accession>
<dbReference type="OrthoDB" id="2576622at2759"/>
<organism evidence="2 3">
    <name type="scientific">Naganishia liquefaciens</name>
    <dbReference type="NCBI Taxonomy" id="104408"/>
    <lineage>
        <taxon>Eukaryota</taxon>
        <taxon>Fungi</taxon>
        <taxon>Dikarya</taxon>
        <taxon>Basidiomycota</taxon>
        <taxon>Agaricomycotina</taxon>
        <taxon>Tremellomycetes</taxon>
        <taxon>Filobasidiales</taxon>
        <taxon>Filobasidiaceae</taxon>
        <taxon>Naganishia</taxon>
    </lineage>
</organism>
<dbReference type="SUPFAM" id="SSF57667">
    <property type="entry name" value="beta-beta-alpha zinc fingers"/>
    <property type="match status" value="1"/>
</dbReference>
<feature type="compositionally biased region" description="Basic and acidic residues" evidence="1">
    <location>
        <begin position="223"/>
        <end position="239"/>
    </location>
</feature>
<dbReference type="InterPro" id="IPR036236">
    <property type="entry name" value="Znf_C2H2_sf"/>
</dbReference>
<proteinExistence type="predicted"/>
<feature type="compositionally biased region" description="Basic and acidic residues" evidence="1">
    <location>
        <begin position="1"/>
        <end position="35"/>
    </location>
</feature>
<dbReference type="AlphaFoldDB" id="A0A8H3TQY9"/>
<dbReference type="EMBL" id="BLZA01000013">
    <property type="protein sequence ID" value="GHJ85607.1"/>
    <property type="molecule type" value="Genomic_DNA"/>
</dbReference>
<feature type="compositionally biased region" description="Basic and acidic residues" evidence="1">
    <location>
        <begin position="274"/>
        <end position="311"/>
    </location>
</feature>
<gene>
    <name evidence="2" type="ORF">NliqN6_2009</name>
</gene>
<evidence type="ECO:0000256" key="1">
    <source>
        <dbReference type="SAM" id="MobiDB-lite"/>
    </source>
</evidence>
<evidence type="ECO:0000313" key="3">
    <source>
        <dbReference type="Proteomes" id="UP000620104"/>
    </source>
</evidence>
<feature type="compositionally biased region" description="Acidic residues" evidence="1">
    <location>
        <begin position="36"/>
        <end position="108"/>
    </location>
</feature>
<feature type="compositionally biased region" description="Basic and acidic residues" evidence="1">
    <location>
        <begin position="323"/>
        <end position="332"/>
    </location>
</feature>
<sequence length="338" mass="37783">MPLLKRIEKRMSRKEKEDKLGITELKEKMKEMREDNGEEASSDSESDESSDSEDSEDGDSLSDEDSSSDDEEEDDQEDKDDGDGDEGEDEDGEDIEDAESQNEEDEPLPLESVLENPIYSLAEEDKSETLPEDDAASDTEATTPDGPLGCMLCPNKVFKNEKMVEVHLESKPHKRAAARFAKKIADPAFDRSGVTDPRDIALQIEEEIRAGSSSRVAPAQDAKASKRDKARNKKEDGSSEQKVQTQATEAGVAKPKKQRAWKEAKKEAKRRRMEAKETGNLPRKEAERQAKAISKNDLKPKEAVKVRKRDDGDEDEDVQTASKRKEGKAGKESKRRKV</sequence>
<evidence type="ECO:0000313" key="2">
    <source>
        <dbReference type="EMBL" id="GHJ85607.1"/>
    </source>
</evidence>
<reference evidence="2" key="1">
    <citation type="submission" date="2020-07" db="EMBL/GenBank/DDBJ databases">
        <title>Draft Genome Sequence of a Deep-Sea Yeast, Naganishia (Cryptococcus) liquefaciens strain N6.</title>
        <authorList>
            <person name="Han Y.W."/>
            <person name="Kajitani R."/>
            <person name="Morimoto H."/>
            <person name="Parhat M."/>
            <person name="Tsubouchi H."/>
            <person name="Bakenova O."/>
            <person name="Ogata M."/>
            <person name="Argunhan B."/>
            <person name="Aoki R."/>
            <person name="Kajiwara S."/>
            <person name="Itoh T."/>
            <person name="Iwasaki H."/>
        </authorList>
    </citation>
    <scope>NUCLEOTIDE SEQUENCE</scope>
    <source>
        <strain evidence="2">N6</strain>
    </source>
</reference>
<comment type="caution">
    <text evidence="2">The sequence shown here is derived from an EMBL/GenBank/DDBJ whole genome shotgun (WGS) entry which is preliminary data.</text>
</comment>
<dbReference type="Proteomes" id="UP000620104">
    <property type="component" value="Unassembled WGS sequence"/>
</dbReference>
<feature type="region of interest" description="Disordered" evidence="1">
    <location>
        <begin position="1"/>
        <end position="150"/>
    </location>
</feature>
<protein>
    <submittedName>
        <fullName evidence="2">Uncharacterized protein</fullName>
    </submittedName>
</protein>
<keyword evidence="3" id="KW-1185">Reference proteome</keyword>
<feature type="region of interest" description="Disordered" evidence="1">
    <location>
        <begin position="205"/>
        <end position="338"/>
    </location>
</feature>